<dbReference type="InterPro" id="IPR036390">
    <property type="entry name" value="WH_DNA-bd_sf"/>
</dbReference>
<dbReference type="InterPro" id="IPR053173">
    <property type="entry name" value="SAM-binding_MTase"/>
</dbReference>
<evidence type="ECO:0000313" key="4">
    <source>
        <dbReference type="Proteomes" id="UP000824621"/>
    </source>
</evidence>
<keyword evidence="3" id="KW-0808">Transferase</keyword>
<dbReference type="PANTHER" id="PTHR45128:SF1">
    <property type="entry name" value="S-ADENOSYLMETHIONINE-DEPENDENT METHYLTRANSFERASE RV2258C"/>
    <property type="match status" value="1"/>
</dbReference>
<dbReference type="Gene3D" id="1.10.10.10">
    <property type="entry name" value="Winged helix-like DNA-binding domain superfamily/Winged helix DNA-binding domain"/>
    <property type="match status" value="1"/>
</dbReference>
<evidence type="ECO:0000259" key="1">
    <source>
        <dbReference type="Pfam" id="PF13847"/>
    </source>
</evidence>
<keyword evidence="3" id="KW-0489">Methyltransferase</keyword>
<evidence type="ECO:0000259" key="2">
    <source>
        <dbReference type="Pfam" id="PF21320"/>
    </source>
</evidence>
<reference evidence="3 4" key="1">
    <citation type="submission" date="2021-04" db="EMBL/GenBank/DDBJ databases">
        <authorList>
            <person name="Pira H."/>
            <person name="Risdian C."/>
            <person name="Wink J."/>
        </authorList>
    </citation>
    <scope>NUCLEOTIDE SEQUENCE [LARGE SCALE GENOMIC DNA]</scope>
    <source>
        <strain evidence="3 4">DSM 107782</strain>
    </source>
</reference>
<dbReference type="InterPro" id="IPR048711">
    <property type="entry name" value="WHD_Rv2258c"/>
</dbReference>
<dbReference type="SUPFAM" id="SSF53335">
    <property type="entry name" value="S-adenosyl-L-methionine-dependent methyltransferases"/>
    <property type="match status" value="1"/>
</dbReference>
<dbReference type="EMBL" id="JAGSGB010000002">
    <property type="protein sequence ID" value="MBZ6379476.1"/>
    <property type="molecule type" value="Genomic_DNA"/>
</dbReference>
<organism evidence="3 4">
    <name type="scientific">Pacificimonas aurantium</name>
    <dbReference type="NCBI Taxonomy" id="1250540"/>
    <lineage>
        <taxon>Bacteria</taxon>
        <taxon>Pseudomonadati</taxon>
        <taxon>Pseudomonadota</taxon>
        <taxon>Alphaproteobacteria</taxon>
        <taxon>Sphingomonadales</taxon>
        <taxon>Sphingosinicellaceae</taxon>
        <taxon>Pacificimonas</taxon>
    </lineage>
</organism>
<feature type="domain" description="Methyltransferase" evidence="1">
    <location>
        <begin position="180"/>
        <end position="287"/>
    </location>
</feature>
<evidence type="ECO:0000313" key="3">
    <source>
        <dbReference type="EMBL" id="MBZ6379476.1"/>
    </source>
</evidence>
<dbReference type="Proteomes" id="UP000824621">
    <property type="component" value="Unassembled WGS sequence"/>
</dbReference>
<keyword evidence="4" id="KW-1185">Reference proteome</keyword>
<feature type="domain" description="S-adenosylmethionine-dependent methyltransferase Rv2258c-like winged HTH" evidence="2">
    <location>
        <begin position="33"/>
        <end position="105"/>
    </location>
</feature>
<dbReference type="Pfam" id="PF21320">
    <property type="entry name" value="WHD_Rv2258c"/>
    <property type="match status" value="1"/>
</dbReference>
<name>A0ABS7WM68_9SPHN</name>
<comment type="caution">
    <text evidence="3">The sequence shown here is derived from an EMBL/GenBank/DDBJ whole genome shotgun (WGS) entry which is preliminary data.</text>
</comment>
<dbReference type="Pfam" id="PF13847">
    <property type="entry name" value="Methyltransf_31"/>
    <property type="match status" value="1"/>
</dbReference>
<dbReference type="GO" id="GO:0008168">
    <property type="term" value="F:methyltransferase activity"/>
    <property type="evidence" value="ECO:0007669"/>
    <property type="project" value="UniProtKB-KW"/>
</dbReference>
<dbReference type="GO" id="GO:0032259">
    <property type="term" value="P:methylation"/>
    <property type="evidence" value="ECO:0007669"/>
    <property type="project" value="UniProtKB-KW"/>
</dbReference>
<gene>
    <name evidence="3" type="ORF">KCN53_12610</name>
</gene>
<dbReference type="RefSeq" id="WP_207790600.1">
    <property type="nucleotide sequence ID" value="NZ_JAGSGB010000002.1"/>
</dbReference>
<dbReference type="CDD" id="cd02440">
    <property type="entry name" value="AdoMet_MTases"/>
    <property type="match status" value="1"/>
</dbReference>
<proteinExistence type="predicted"/>
<dbReference type="InterPro" id="IPR029063">
    <property type="entry name" value="SAM-dependent_MTases_sf"/>
</dbReference>
<dbReference type="Gene3D" id="3.40.50.150">
    <property type="entry name" value="Vaccinia Virus protein VP39"/>
    <property type="match status" value="1"/>
</dbReference>
<dbReference type="PANTHER" id="PTHR45128">
    <property type="entry name" value="METHYLTRANSFERASE TYPE 11"/>
    <property type="match status" value="1"/>
</dbReference>
<protein>
    <submittedName>
        <fullName evidence="3">Class I SAM-dependent methyltransferase</fullName>
    </submittedName>
</protein>
<sequence length="360" mass="39100">MGFLAKAPRAVDMVQGNDLPDFAQKMVDMLNKAGAAMMVSVGHRTGLFDAMHGGAWKSSAGWAREAGLSERYVREWLGAMTTAGIVEIDRIAETYRLPPEHARFLGGNADAVNLAAMMQWIGVLAPVETEIVECFRNGGGVPAAAFGRFREVKAAETELSLDLDATIALSAGLRERLIEGIDVLDVGCGGGRLVRELARLYPNSSFTGYDRSPRQIAEARVQAEGLDNVRYAELDGTAMTDHRAFDLILTFDAVHGQRHPDALLARIRNALRPRGVYIMQDIHAHSSHAGNVNHPLAPFIYTMSCMHCMTVSLSQNGAGLGSAWGVELAQLLLAEAGFDSVAMHRLPHDLRNAYFVCRAN</sequence>
<accession>A0ABS7WM68</accession>
<dbReference type="InterPro" id="IPR036388">
    <property type="entry name" value="WH-like_DNA-bd_sf"/>
</dbReference>
<dbReference type="InterPro" id="IPR025714">
    <property type="entry name" value="Methyltranfer_dom"/>
</dbReference>
<dbReference type="SUPFAM" id="SSF46785">
    <property type="entry name" value="Winged helix' DNA-binding domain"/>
    <property type="match status" value="1"/>
</dbReference>